<proteinExistence type="predicted"/>
<keyword evidence="2" id="KW-1185">Reference proteome</keyword>
<protein>
    <recommendedName>
        <fullName evidence="3">Potassium-transporting ATPase subunit A</fullName>
    </recommendedName>
</protein>
<comment type="caution">
    <text evidence="1">The sequence shown here is derived from an EMBL/GenBank/DDBJ whole genome shotgun (WGS) entry which is preliminary data.</text>
</comment>
<reference evidence="1 2" key="1">
    <citation type="submission" date="2018-03" db="EMBL/GenBank/DDBJ databases">
        <title>Genomic Encyclopedia of Type Strains, Phase III (KMG-III): the genomes of soil and plant-associated and newly described type strains.</title>
        <authorList>
            <person name="Whitman W."/>
        </authorList>
    </citation>
    <scope>NUCLEOTIDE SEQUENCE [LARGE SCALE GENOMIC DNA]</scope>
    <source>
        <strain evidence="1 2">VKM Ac-1602</strain>
    </source>
</reference>
<evidence type="ECO:0000313" key="2">
    <source>
        <dbReference type="Proteomes" id="UP000245674"/>
    </source>
</evidence>
<dbReference type="Proteomes" id="UP000245674">
    <property type="component" value="Unassembled WGS sequence"/>
</dbReference>
<dbReference type="RefSeq" id="WP_258062071.1">
    <property type="nucleotide sequence ID" value="NZ_QGDV01000018.1"/>
</dbReference>
<name>A0ABX5LA16_9MICO</name>
<evidence type="ECO:0000313" key="1">
    <source>
        <dbReference type="EMBL" id="PWJ61309.1"/>
    </source>
</evidence>
<organism evidence="1 2">
    <name type="scientific">Rathayibacter iranicus NCPPB 2253 = VKM Ac-1602</name>
    <dbReference type="NCBI Taxonomy" id="1328868"/>
    <lineage>
        <taxon>Bacteria</taxon>
        <taxon>Bacillati</taxon>
        <taxon>Actinomycetota</taxon>
        <taxon>Actinomycetes</taxon>
        <taxon>Micrococcales</taxon>
        <taxon>Microbacteriaceae</taxon>
        <taxon>Rathayibacter</taxon>
    </lineage>
</organism>
<sequence>MLDLAYLLGVLALFSLIALAAKGIEKLGGPPTPARDARGDR</sequence>
<accession>A0ABX5LA16</accession>
<evidence type="ECO:0008006" key="3">
    <source>
        <dbReference type="Google" id="ProtNLM"/>
    </source>
</evidence>
<gene>
    <name evidence="1" type="ORF">B0H03_11828</name>
</gene>
<dbReference type="EMBL" id="QGDV01000018">
    <property type="protein sequence ID" value="PWJ61309.1"/>
    <property type="molecule type" value="Genomic_DNA"/>
</dbReference>